<evidence type="ECO:0000259" key="4">
    <source>
        <dbReference type="SMART" id="SM01116"/>
    </source>
</evidence>
<comment type="similarity">
    <text evidence="3">Belongs to the cyanase family.</text>
</comment>
<dbReference type="PANTHER" id="PTHR34186">
    <property type="entry name" value="CYANATE HYDRATASE"/>
    <property type="match status" value="1"/>
</dbReference>
<dbReference type="PIRSF" id="PIRSF001263">
    <property type="entry name" value="Cyanate_hydratas"/>
    <property type="match status" value="1"/>
</dbReference>
<gene>
    <name evidence="3 6" type="primary">cynS</name>
    <name evidence="6" type="ORF">D1869_05900</name>
    <name evidence="5" type="ORF">HNQ62_002705</name>
</gene>
<evidence type="ECO:0000313" key="5">
    <source>
        <dbReference type="EMBL" id="MBB5254931.1"/>
    </source>
</evidence>
<dbReference type="NCBIfam" id="TIGR00673">
    <property type="entry name" value="cynS"/>
    <property type="match status" value="1"/>
</dbReference>
<evidence type="ECO:0000313" key="6">
    <source>
        <dbReference type="EMBL" id="QGR16772.1"/>
    </source>
</evidence>
<dbReference type="GO" id="GO:0003677">
    <property type="term" value="F:DNA binding"/>
    <property type="evidence" value="ECO:0007669"/>
    <property type="project" value="InterPro"/>
</dbReference>
<dbReference type="KEGG" id="soh:D1869_05900"/>
<name>A0A650CG31_SULOH</name>
<dbReference type="OrthoDB" id="42587at2157"/>
<dbReference type="InterPro" id="IPR036581">
    <property type="entry name" value="Cyanate_lyase_C_sf"/>
</dbReference>
<dbReference type="InterPro" id="IPR008076">
    <property type="entry name" value="Cyanase"/>
</dbReference>
<dbReference type="HAMAP" id="MF_00535">
    <property type="entry name" value="Cyanate_hydrat"/>
    <property type="match status" value="1"/>
</dbReference>
<comment type="function">
    <text evidence="1 3">Catalyzes the reaction of cyanate with bicarbonate to produce ammonia and carbon dioxide.</text>
</comment>
<evidence type="ECO:0000256" key="1">
    <source>
        <dbReference type="ARBA" id="ARBA00003561"/>
    </source>
</evidence>
<feature type="active site" evidence="3">
    <location>
        <position position="89"/>
    </location>
</feature>
<sequence length="148" mass="17424">MIDKKELREISLKKKREKRLTWEEIGKYLGKDKVYAAMLLYGYAQATEEEADKIITLLDLPKEFKPVLLDAPMRTPAQPWPPTDPFIYRLYEGVLLYGPVIKDVAHELFGDGIMSMIDVKIYVDKVIENNYPRMLLTFNGKWLYYSKW</sequence>
<feature type="domain" description="Cyanate lyase C-terminal" evidence="4">
    <location>
        <begin position="76"/>
        <end position="148"/>
    </location>
</feature>
<evidence type="ECO:0000256" key="2">
    <source>
        <dbReference type="ARBA" id="ARBA00023239"/>
    </source>
</evidence>
<keyword evidence="2 3" id="KW-0456">Lyase</keyword>
<dbReference type="GO" id="GO:0008824">
    <property type="term" value="F:cyanate hydratase activity"/>
    <property type="evidence" value="ECO:0007669"/>
    <property type="project" value="UniProtKB-UniRule"/>
</dbReference>
<dbReference type="EMBL" id="JACHFY010000031">
    <property type="protein sequence ID" value="MBB5254931.1"/>
    <property type="molecule type" value="Genomic_DNA"/>
</dbReference>
<accession>A0A650CG31</accession>
<dbReference type="Gene3D" id="1.10.260.40">
    <property type="entry name" value="lambda repressor-like DNA-binding domains"/>
    <property type="match status" value="1"/>
</dbReference>
<dbReference type="InterPro" id="IPR010982">
    <property type="entry name" value="Lambda_DNA-bd_dom_sf"/>
</dbReference>
<feature type="active site" evidence="3">
    <location>
        <position position="115"/>
    </location>
</feature>
<dbReference type="Gene3D" id="3.30.1160.10">
    <property type="entry name" value="Cyanate lyase, C-terminal domain"/>
    <property type="match status" value="1"/>
</dbReference>
<dbReference type="EC" id="4.2.1.104" evidence="3"/>
<feature type="active site" evidence="3">
    <location>
        <position position="92"/>
    </location>
</feature>
<proteinExistence type="inferred from homology"/>
<dbReference type="GeneID" id="42800760"/>
<dbReference type="InterPro" id="IPR003712">
    <property type="entry name" value="Cyanate_lyase_C"/>
</dbReference>
<dbReference type="Proteomes" id="UP000427373">
    <property type="component" value="Chromosome"/>
</dbReference>
<evidence type="ECO:0000256" key="3">
    <source>
        <dbReference type="HAMAP-Rule" id="MF_00535"/>
    </source>
</evidence>
<dbReference type="SMART" id="SM01116">
    <property type="entry name" value="Cyanate_lyase"/>
    <property type="match status" value="1"/>
</dbReference>
<keyword evidence="7" id="KW-1185">Reference proteome</keyword>
<dbReference type="AlphaFoldDB" id="A0A650CG31"/>
<dbReference type="RefSeq" id="WP_156014326.1">
    <property type="nucleotide sequence ID" value="NZ_CP045484.1"/>
</dbReference>
<evidence type="ECO:0000313" key="7">
    <source>
        <dbReference type="Proteomes" id="UP000427373"/>
    </source>
</evidence>
<organism evidence="6 7">
    <name type="scientific">Sulfurisphaera ohwakuensis</name>
    <dbReference type="NCBI Taxonomy" id="69656"/>
    <lineage>
        <taxon>Archaea</taxon>
        <taxon>Thermoproteota</taxon>
        <taxon>Thermoprotei</taxon>
        <taxon>Sulfolobales</taxon>
        <taxon>Sulfolobaceae</taxon>
        <taxon>Sulfurisphaera</taxon>
    </lineage>
</organism>
<dbReference type="SUPFAM" id="SSF47413">
    <property type="entry name" value="lambda repressor-like DNA-binding domains"/>
    <property type="match status" value="1"/>
</dbReference>
<evidence type="ECO:0000313" key="8">
    <source>
        <dbReference type="Proteomes" id="UP000582213"/>
    </source>
</evidence>
<comment type="catalytic activity">
    <reaction evidence="3">
        <text>cyanate + hydrogencarbonate + 3 H(+) = NH4(+) + 2 CO2</text>
        <dbReference type="Rhea" id="RHEA:11120"/>
        <dbReference type="ChEBI" id="CHEBI:15378"/>
        <dbReference type="ChEBI" id="CHEBI:16526"/>
        <dbReference type="ChEBI" id="CHEBI:17544"/>
        <dbReference type="ChEBI" id="CHEBI:28938"/>
        <dbReference type="ChEBI" id="CHEBI:29195"/>
        <dbReference type="EC" id="4.2.1.104"/>
    </reaction>
</comment>
<dbReference type="EMBL" id="CP045484">
    <property type="protein sequence ID" value="QGR16772.1"/>
    <property type="molecule type" value="Genomic_DNA"/>
</dbReference>
<reference evidence="6 7" key="1">
    <citation type="submission" date="2019-10" db="EMBL/GenBank/DDBJ databases">
        <title>Genome Sequences from Six Type Strain Members of the Archaeal Family Sulfolobaceae: Acidianus ambivalens, Acidianus infernus, Metallosphaera prunae, Stygiolobus azoricus, Sulfolobus metallicus, and Sulfurisphaera ohwakuensis.</title>
        <authorList>
            <person name="Counts J.A."/>
            <person name="Kelly R.M."/>
        </authorList>
    </citation>
    <scope>NUCLEOTIDE SEQUENCE [LARGE SCALE GENOMIC DNA]</scope>
    <source>
        <strain evidence="6 7">TA-1</strain>
    </source>
</reference>
<dbReference type="SUPFAM" id="SSF55234">
    <property type="entry name" value="Cyanase C-terminal domain"/>
    <property type="match status" value="1"/>
</dbReference>
<dbReference type="PANTHER" id="PTHR34186:SF2">
    <property type="entry name" value="CYANATE HYDRATASE"/>
    <property type="match status" value="1"/>
</dbReference>
<dbReference type="NCBIfam" id="NF002773">
    <property type="entry name" value="PRK02866.1"/>
    <property type="match status" value="1"/>
</dbReference>
<protein>
    <recommendedName>
        <fullName evidence="3">Cyanate hydratase</fullName>
        <shortName evidence="3">Cyanase</shortName>
        <ecNumber evidence="3">4.2.1.104</ecNumber>
    </recommendedName>
    <alternativeName>
        <fullName evidence="3">Cyanate hydrolase</fullName>
    </alternativeName>
    <alternativeName>
        <fullName evidence="3">Cyanate lyase</fullName>
    </alternativeName>
</protein>
<dbReference type="PRINTS" id="PR01693">
    <property type="entry name" value="CYANASE"/>
</dbReference>
<reference evidence="5 8" key="2">
    <citation type="submission" date="2020-08" db="EMBL/GenBank/DDBJ databases">
        <title>Genomic Encyclopedia of Type Strains, Phase IV (KMG-IV): sequencing the most valuable type-strain genomes for metagenomic binning, comparative biology and taxonomic classification.</title>
        <authorList>
            <person name="Goeker M."/>
        </authorList>
    </citation>
    <scope>NUCLEOTIDE SEQUENCE [LARGE SCALE GENOMIC DNA]</scope>
    <source>
        <strain evidence="5 8">DSM 12421</strain>
    </source>
</reference>
<dbReference type="Proteomes" id="UP000582213">
    <property type="component" value="Unassembled WGS sequence"/>
</dbReference>
<dbReference type="Pfam" id="PF02560">
    <property type="entry name" value="Cyanate_lyase"/>
    <property type="match status" value="1"/>
</dbReference>